<accession>A0A016TD60</accession>
<dbReference type="GO" id="GO:0007606">
    <property type="term" value="P:sensory perception of chemical stimulus"/>
    <property type="evidence" value="ECO:0007669"/>
    <property type="project" value="InterPro"/>
</dbReference>
<keyword evidence="2" id="KW-0812">Transmembrane</keyword>
<dbReference type="GO" id="GO:0016020">
    <property type="term" value="C:membrane"/>
    <property type="evidence" value="ECO:0007669"/>
    <property type="project" value="InterPro"/>
</dbReference>
<dbReference type="InterPro" id="IPR052854">
    <property type="entry name" value="Serpentine_rcpt_epsilon"/>
</dbReference>
<evidence type="ECO:0000256" key="1">
    <source>
        <dbReference type="ARBA" id="ARBA00006803"/>
    </source>
</evidence>
<dbReference type="PANTHER" id="PTHR47518">
    <property type="entry name" value="SERPENTINE RECEPTOR CLASS EPSILON-13-RELATED"/>
    <property type="match status" value="1"/>
</dbReference>
<reference evidence="4" key="1">
    <citation type="journal article" date="2015" name="Nat. Genet.">
        <title>The genome and transcriptome of the zoonotic hookworm Ancylostoma ceylanicum identify infection-specific gene families.</title>
        <authorList>
            <person name="Schwarz E.M."/>
            <person name="Hu Y."/>
            <person name="Antoshechkin I."/>
            <person name="Miller M.M."/>
            <person name="Sternberg P.W."/>
            <person name="Aroian R.V."/>
        </authorList>
    </citation>
    <scope>NUCLEOTIDE SEQUENCE</scope>
    <source>
        <strain evidence="4">HY135</strain>
    </source>
</reference>
<dbReference type="Proteomes" id="UP000024635">
    <property type="component" value="Unassembled WGS sequence"/>
</dbReference>
<sequence length="192" mass="21694">MVPQNGRVGVLPTSVTRITGRGATDLILIILYILVVVSLTVLLLINRRLILSFRGGRRSLSARYQLTENVRALRLAVPVVVLDTIVSSIDLIASEFFDIVIDFEPSKCSTHIHYVLLYIIFRVASVVIELCIPVVIVRHESLSKVLCAYCRKRKVHAQKEGASFTIRNVLGMDIQGRRDEYFDQLRQQWSGT</sequence>
<gene>
    <name evidence="3" type="primary">Acey_s0114.g441</name>
    <name evidence="3" type="ORF">Y032_0114g441</name>
</gene>
<evidence type="ECO:0000313" key="3">
    <source>
        <dbReference type="EMBL" id="EYC00617.1"/>
    </source>
</evidence>
<feature type="transmembrane region" description="Helical" evidence="2">
    <location>
        <begin position="26"/>
        <end position="51"/>
    </location>
</feature>
<evidence type="ECO:0000256" key="2">
    <source>
        <dbReference type="SAM" id="Phobius"/>
    </source>
</evidence>
<dbReference type="Pfam" id="PF03125">
    <property type="entry name" value="Sre"/>
    <property type="match status" value="1"/>
</dbReference>
<proteinExistence type="inferred from homology"/>
<comment type="caution">
    <text evidence="3">The sequence shown here is derived from an EMBL/GenBank/DDBJ whole genome shotgun (WGS) entry which is preliminary data.</text>
</comment>
<protein>
    <submittedName>
        <fullName evidence="3">Uncharacterized protein</fullName>
    </submittedName>
</protein>
<dbReference type="AlphaFoldDB" id="A0A016TD60"/>
<feature type="transmembrane region" description="Helical" evidence="2">
    <location>
        <begin position="72"/>
        <end position="92"/>
    </location>
</feature>
<name>A0A016TD60_9BILA</name>
<dbReference type="OrthoDB" id="5820709at2759"/>
<dbReference type="PANTHER" id="PTHR47518:SF7">
    <property type="entry name" value="G_PROTEIN_RECEP_F1_2 DOMAIN-CONTAINING PROTEIN"/>
    <property type="match status" value="1"/>
</dbReference>
<keyword evidence="2" id="KW-0472">Membrane</keyword>
<organism evidence="3 4">
    <name type="scientific">Ancylostoma ceylanicum</name>
    <dbReference type="NCBI Taxonomy" id="53326"/>
    <lineage>
        <taxon>Eukaryota</taxon>
        <taxon>Metazoa</taxon>
        <taxon>Ecdysozoa</taxon>
        <taxon>Nematoda</taxon>
        <taxon>Chromadorea</taxon>
        <taxon>Rhabditida</taxon>
        <taxon>Rhabditina</taxon>
        <taxon>Rhabditomorpha</taxon>
        <taxon>Strongyloidea</taxon>
        <taxon>Ancylostomatidae</taxon>
        <taxon>Ancylostomatinae</taxon>
        <taxon>Ancylostoma</taxon>
    </lineage>
</organism>
<comment type="similarity">
    <text evidence="1">Belongs to the nematode receptor-like protein sre family.</text>
</comment>
<dbReference type="EMBL" id="JARK01001450">
    <property type="protein sequence ID" value="EYC00617.1"/>
    <property type="molecule type" value="Genomic_DNA"/>
</dbReference>
<feature type="transmembrane region" description="Helical" evidence="2">
    <location>
        <begin position="112"/>
        <end position="136"/>
    </location>
</feature>
<evidence type="ECO:0000313" key="4">
    <source>
        <dbReference type="Proteomes" id="UP000024635"/>
    </source>
</evidence>
<keyword evidence="2" id="KW-1133">Transmembrane helix</keyword>
<keyword evidence="4" id="KW-1185">Reference proteome</keyword>
<dbReference type="InterPro" id="IPR004151">
    <property type="entry name" value="7TM_GPCR_serpentine_rcpt_Sre"/>
</dbReference>